<comment type="caution">
    <text evidence="2">The sequence shown here is derived from an EMBL/GenBank/DDBJ whole genome shotgun (WGS) entry which is preliminary data.</text>
</comment>
<evidence type="ECO:0000313" key="2">
    <source>
        <dbReference type="EMBL" id="CAK0823196.1"/>
    </source>
</evidence>
<keyword evidence="1" id="KW-1133">Transmembrane helix</keyword>
<sequence>MLVAQGLQLGGFHQAVEPKCWRMYLALMAGGLTGLLAGNALAPLVDQATFQRWLVLFLIAGGMLMLCDGNPLLSKLAALLVGLAAVATASVPAILHCWRRALESETWQRQHSIQLAGEAPSWSPLQEAGWTPMLSVADAGMQHHKRRLSGEAPGMMLHAGQQRPRVLSHISDSNDP</sequence>
<gene>
    <name evidence="2" type="ORF">PCOR1329_LOCUS24015</name>
</gene>
<dbReference type="Proteomes" id="UP001189429">
    <property type="component" value="Unassembled WGS sequence"/>
</dbReference>
<proteinExistence type="predicted"/>
<feature type="transmembrane region" description="Helical" evidence="1">
    <location>
        <begin position="21"/>
        <end position="41"/>
    </location>
</feature>
<keyword evidence="3" id="KW-1185">Reference proteome</keyword>
<keyword evidence="1" id="KW-0812">Transmembrane</keyword>
<evidence type="ECO:0000256" key="1">
    <source>
        <dbReference type="SAM" id="Phobius"/>
    </source>
</evidence>
<protein>
    <submittedName>
        <fullName evidence="2">Uncharacterized protein</fullName>
    </submittedName>
</protein>
<organism evidence="2 3">
    <name type="scientific">Prorocentrum cordatum</name>
    <dbReference type="NCBI Taxonomy" id="2364126"/>
    <lineage>
        <taxon>Eukaryota</taxon>
        <taxon>Sar</taxon>
        <taxon>Alveolata</taxon>
        <taxon>Dinophyceae</taxon>
        <taxon>Prorocentrales</taxon>
        <taxon>Prorocentraceae</taxon>
        <taxon>Prorocentrum</taxon>
    </lineage>
</organism>
<accession>A0ABN9RV29</accession>
<feature type="transmembrane region" description="Helical" evidence="1">
    <location>
        <begin position="53"/>
        <end position="73"/>
    </location>
</feature>
<feature type="transmembrane region" description="Helical" evidence="1">
    <location>
        <begin position="79"/>
        <end position="98"/>
    </location>
</feature>
<name>A0ABN9RV29_9DINO</name>
<dbReference type="EMBL" id="CAUYUJ010008213">
    <property type="protein sequence ID" value="CAK0823196.1"/>
    <property type="molecule type" value="Genomic_DNA"/>
</dbReference>
<evidence type="ECO:0000313" key="3">
    <source>
        <dbReference type="Proteomes" id="UP001189429"/>
    </source>
</evidence>
<keyword evidence="1" id="KW-0472">Membrane</keyword>
<reference evidence="2" key="1">
    <citation type="submission" date="2023-10" db="EMBL/GenBank/DDBJ databases">
        <authorList>
            <person name="Chen Y."/>
            <person name="Shah S."/>
            <person name="Dougan E. K."/>
            <person name="Thang M."/>
            <person name="Chan C."/>
        </authorList>
    </citation>
    <scope>NUCLEOTIDE SEQUENCE [LARGE SCALE GENOMIC DNA]</scope>
</reference>